<dbReference type="EMBL" id="GBRH01209408">
    <property type="protein sequence ID" value="JAD88487.1"/>
    <property type="molecule type" value="Transcribed_RNA"/>
</dbReference>
<name>A0A0A9DXK8_ARUDO</name>
<evidence type="ECO:0000313" key="1">
    <source>
        <dbReference type="EMBL" id="JAD88487.1"/>
    </source>
</evidence>
<reference evidence="1" key="2">
    <citation type="journal article" date="2015" name="Data Brief">
        <title>Shoot transcriptome of the giant reed, Arundo donax.</title>
        <authorList>
            <person name="Barrero R.A."/>
            <person name="Guerrero F.D."/>
            <person name="Moolhuijzen P."/>
            <person name="Goolsby J.A."/>
            <person name="Tidwell J."/>
            <person name="Bellgard S.E."/>
            <person name="Bellgard M.I."/>
        </authorList>
    </citation>
    <scope>NUCLEOTIDE SEQUENCE</scope>
    <source>
        <tissue evidence="1">Shoot tissue taken approximately 20 cm above the soil surface</tissue>
    </source>
</reference>
<reference evidence="1" key="1">
    <citation type="submission" date="2014-09" db="EMBL/GenBank/DDBJ databases">
        <authorList>
            <person name="Magalhaes I.L.F."/>
            <person name="Oliveira U."/>
            <person name="Santos F.R."/>
            <person name="Vidigal T.H.D.A."/>
            <person name="Brescovit A.D."/>
            <person name="Santos A.J."/>
        </authorList>
    </citation>
    <scope>NUCLEOTIDE SEQUENCE</scope>
    <source>
        <tissue evidence="1">Shoot tissue taken approximately 20 cm above the soil surface</tissue>
    </source>
</reference>
<proteinExistence type="predicted"/>
<dbReference type="AlphaFoldDB" id="A0A0A9DXK8"/>
<protein>
    <submittedName>
        <fullName evidence="1">Uncharacterized protein</fullName>
    </submittedName>
</protein>
<organism evidence="1">
    <name type="scientific">Arundo donax</name>
    <name type="common">Giant reed</name>
    <name type="synonym">Donax arundinaceus</name>
    <dbReference type="NCBI Taxonomy" id="35708"/>
    <lineage>
        <taxon>Eukaryota</taxon>
        <taxon>Viridiplantae</taxon>
        <taxon>Streptophyta</taxon>
        <taxon>Embryophyta</taxon>
        <taxon>Tracheophyta</taxon>
        <taxon>Spermatophyta</taxon>
        <taxon>Magnoliopsida</taxon>
        <taxon>Liliopsida</taxon>
        <taxon>Poales</taxon>
        <taxon>Poaceae</taxon>
        <taxon>PACMAD clade</taxon>
        <taxon>Arundinoideae</taxon>
        <taxon>Arundineae</taxon>
        <taxon>Arundo</taxon>
    </lineage>
</organism>
<sequence length="59" mass="6419">MVEASSILLEPSTRLIFWGARRRHPQGAVVHERILNEEIRGWVGAGAGEEGIHGNASAE</sequence>
<accession>A0A0A9DXK8</accession>